<proteinExistence type="predicted"/>
<dbReference type="SUPFAM" id="SSF52540">
    <property type="entry name" value="P-loop containing nucleoside triphosphate hydrolases"/>
    <property type="match status" value="1"/>
</dbReference>
<dbReference type="AlphaFoldDB" id="A0A6A4GQ59"/>
<evidence type="ECO:0000313" key="1">
    <source>
        <dbReference type="EMBL" id="KAE9387337.1"/>
    </source>
</evidence>
<evidence type="ECO:0000313" key="2">
    <source>
        <dbReference type="Proteomes" id="UP000799118"/>
    </source>
</evidence>
<dbReference type="Gene3D" id="3.40.50.300">
    <property type="entry name" value="P-loop containing nucleotide triphosphate hydrolases"/>
    <property type="match status" value="1"/>
</dbReference>
<dbReference type="InterPro" id="IPR027417">
    <property type="entry name" value="P-loop_NTPase"/>
</dbReference>
<accession>A0A6A4GQ59</accession>
<dbReference type="CDD" id="cd00882">
    <property type="entry name" value="Ras_like_GTPase"/>
    <property type="match status" value="1"/>
</dbReference>
<keyword evidence="2" id="KW-1185">Reference proteome</keyword>
<dbReference type="OrthoDB" id="59699at2759"/>
<sequence>MLQDEPTSAPSSADIKRAQKVREKCGRFRILTIGRANAGKTTVLQRICNTTEQPEIYDSKGVKIENSVVAPSAARGSHDIENELVFRSNAGFIFHDSRGFEAGGATELDQVKVFIEEHSKQKVLQDQVHAIWYCIPMDDSRPFTAAEKAFFSDCGTGRVPVIAIFTKFDALDNKAYRTLIKENISRKDARAQAPRRAVDDFEKSHLDDIYSRQYPPKGHVYLRDMNKPEAKCPELTAQTAAVLDGKVLQQLFVSTQQNNLELCIEYAVKQ</sequence>
<dbReference type="EMBL" id="ML769807">
    <property type="protein sequence ID" value="KAE9387337.1"/>
    <property type="molecule type" value="Genomic_DNA"/>
</dbReference>
<reference evidence="1" key="1">
    <citation type="journal article" date="2019" name="Environ. Microbiol.">
        <title>Fungal ecological strategies reflected in gene transcription - a case study of two litter decomposers.</title>
        <authorList>
            <person name="Barbi F."/>
            <person name="Kohler A."/>
            <person name="Barry K."/>
            <person name="Baskaran P."/>
            <person name="Daum C."/>
            <person name="Fauchery L."/>
            <person name="Ihrmark K."/>
            <person name="Kuo A."/>
            <person name="LaButti K."/>
            <person name="Lipzen A."/>
            <person name="Morin E."/>
            <person name="Grigoriev I.V."/>
            <person name="Henrissat B."/>
            <person name="Lindahl B."/>
            <person name="Martin F."/>
        </authorList>
    </citation>
    <scope>NUCLEOTIDE SEQUENCE</scope>
    <source>
        <strain evidence="1">JB14</strain>
    </source>
</reference>
<gene>
    <name evidence="1" type="ORF">BT96DRAFT_837777</name>
</gene>
<protein>
    <submittedName>
        <fullName evidence="1">GTP-binding protein</fullName>
    </submittedName>
</protein>
<name>A0A6A4GQ59_9AGAR</name>
<dbReference type="Proteomes" id="UP000799118">
    <property type="component" value="Unassembled WGS sequence"/>
</dbReference>
<organism evidence="1 2">
    <name type="scientific">Gymnopus androsaceus JB14</name>
    <dbReference type="NCBI Taxonomy" id="1447944"/>
    <lineage>
        <taxon>Eukaryota</taxon>
        <taxon>Fungi</taxon>
        <taxon>Dikarya</taxon>
        <taxon>Basidiomycota</taxon>
        <taxon>Agaricomycotina</taxon>
        <taxon>Agaricomycetes</taxon>
        <taxon>Agaricomycetidae</taxon>
        <taxon>Agaricales</taxon>
        <taxon>Marasmiineae</taxon>
        <taxon>Omphalotaceae</taxon>
        <taxon>Gymnopus</taxon>
    </lineage>
</organism>